<proteinExistence type="predicted"/>
<evidence type="ECO:0000259" key="3">
    <source>
        <dbReference type="Pfam" id="PF07687"/>
    </source>
</evidence>
<reference evidence="4" key="1">
    <citation type="submission" date="2022-08" db="EMBL/GenBank/DDBJ databases">
        <authorList>
            <person name="Deng Y."/>
            <person name="Han X.-F."/>
            <person name="Zhang Y.-Q."/>
        </authorList>
    </citation>
    <scope>NUCLEOTIDE SEQUENCE</scope>
    <source>
        <strain evidence="4">CPCC 203386</strain>
    </source>
</reference>
<dbReference type="Pfam" id="PF01546">
    <property type="entry name" value="Peptidase_M20"/>
    <property type="match status" value="1"/>
</dbReference>
<dbReference type="InterPro" id="IPR050072">
    <property type="entry name" value="Peptidase_M20A"/>
</dbReference>
<dbReference type="InterPro" id="IPR002933">
    <property type="entry name" value="Peptidase_M20"/>
</dbReference>
<dbReference type="PANTHER" id="PTHR43808">
    <property type="entry name" value="ACETYLORNITHINE DEACETYLASE"/>
    <property type="match status" value="1"/>
</dbReference>
<dbReference type="Proteomes" id="UP001165586">
    <property type="component" value="Unassembled WGS sequence"/>
</dbReference>
<feature type="domain" description="Peptidase M20 dimerisation" evidence="3">
    <location>
        <begin position="169"/>
        <end position="262"/>
    </location>
</feature>
<dbReference type="InterPro" id="IPR011650">
    <property type="entry name" value="Peptidase_M20_dimer"/>
</dbReference>
<dbReference type="Gene3D" id="3.30.70.360">
    <property type="match status" value="1"/>
</dbReference>
<keyword evidence="5" id="KW-1185">Reference proteome</keyword>
<dbReference type="InterPro" id="IPR036264">
    <property type="entry name" value="Bact_exopeptidase_dim_dom"/>
</dbReference>
<name>A0ABT2H3H5_9MICO</name>
<dbReference type="Gene3D" id="3.40.630.10">
    <property type="entry name" value="Zn peptidases"/>
    <property type="match status" value="1"/>
</dbReference>
<dbReference type="PANTHER" id="PTHR43808:SF9">
    <property type="entry name" value="BLL0789 PROTEIN"/>
    <property type="match status" value="1"/>
</dbReference>
<keyword evidence="2" id="KW-0378">Hydrolase</keyword>
<dbReference type="InterPro" id="IPR017150">
    <property type="entry name" value="Pept_M20_glutamate_carboxypep"/>
</dbReference>
<dbReference type="Pfam" id="PF07687">
    <property type="entry name" value="M20_dimer"/>
    <property type="match status" value="1"/>
</dbReference>
<evidence type="ECO:0000256" key="2">
    <source>
        <dbReference type="ARBA" id="ARBA00022801"/>
    </source>
</evidence>
<keyword evidence="1" id="KW-0479">Metal-binding</keyword>
<dbReference type="SUPFAM" id="SSF53187">
    <property type="entry name" value="Zn-dependent exopeptidases"/>
    <property type="match status" value="1"/>
</dbReference>
<protein>
    <submittedName>
        <fullName evidence="4">M20/M25/M40 family metallo-hydrolase</fullName>
    </submittedName>
</protein>
<evidence type="ECO:0000313" key="5">
    <source>
        <dbReference type="Proteomes" id="UP001165586"/>
    </source>
</evidence>
<comment type="caution">
    <text evidence="4">The sequence shown here is derived from an EMBL/GenBank/DDBJ whole genome shotgun (WGS) entry which is preliminary data.</text>
</comment>
<dbReference type="EMBL" id="JANLCJ010000004">
    <property type="protein sequence ID" value="MCS5734491.1"/>
    <property type="molecule type" value="Genomic_DNA"/>
</dbReference>
<dbReference type="SUPFAM" id="SSF55031">
    <property type="entry name" value="Bacterial exopeptidase dimerisation domain"/>
    <property type="match status" value="1"/>
</dbReference>
<organism evidence="4 5">
    <name type="scientific">Herbiconiux daphne</name>
    <dbReference type="NCBI Taxonomy" id="2970914"/>
    <lineage>
        <taxon>Bacteria</taxon>
        <taxon>Bacillati</taxon>
        <taxon>Actinomycetota</taxon>
        <taxon>Actinomycetes</taxon>
        <taxon>Micrococcales</taxon>
        <taxon>Microbacteriaceae</taxon>
        <taxon>Herbiconiux</taxon>
    </lineage>
</organism>
<accession>A0ABT2H3H5</accession>
<sequence length="376" mass="38528">MDDLDLHGSEPLLTDLRTLVEIESPSSDRAALDRSADAVAALGTRLLGVAPTRRTVDGVPLLEWRFGDRERLLLLGHHDTVWPLGSWPDLWSFDGEVVRGPGAFDMKAGVVLMLHAVAGLAERDGIVIVVTGDEETGSATSRPTIETLARATGVVLVTEAAAPGGALKTERSGVAHYVVEARGRAAHAGLEPEKGINATVELAHQVLALQQLGAWHPDATVTPTLLTSGDSANTVPALARLHVDVRARTTAAFDAVDSAVSALHAVLPGTGLTVTRRFASPPLEASSSAALFALATAVAAESGLAPVSSAAVGGASDGNIAAGTGAAVLDGLGAVGGGAHARDEHVLASELEPRMLLLRRLAQAVLDGRLATGAAR</sequence>
<evidence type="ECO:0000256" key="1">
    <source>
        <dbReference type="ARBA" id="ARBA00022723"/>
    </source>
</evidence>
<dbReference type="RefSeq" id="WP_259539355.1">
    <property type="nucleotide sequence ID" value="NZ_JANLCJ010000004.1"/>
</dbReference>
<gene>
    <name evidence="4" type="ORF">N1032_12150</name>
</gene>
<evidence type="ECO:0000313" key="4">
    <source>
        <dbReference type="EMBL" id="MCS5734491.1"/>
    </source>
</evidence>
<dbReference type="PIRSF" id="PIRSF037238">
    <property type="entry name" value="Carboxypeptidase_G2"/>
    <property type="match status" value="1"/>
</dbReference>